<comment type="caution">
    <text evidence="1">The sequence shown here is derived from an EMBL/GenBank/DDBJ whole genome shotgun (WGS) entry which is preliminary data.</text>
</comment>
<accession>A0ACB9FAM8</accession>
<reference evidence="2" key="1">
    <citation type="journal article" date="2022" name="Mol. Ecol. Resour.">
        <title>The genomes of chicory, endive, great burdock and yacon provide insights into Asteraceae palaeo-polyploidization history and plant inulin production.</title>
        <authorList>
            <person name="Fan W."/>
            <person name="Wang S."/>
            <person name="Wang H."/>
            <person name="Wang A."/>
            <person name="Jiang F."/>
            <person name="Liu H."/>
            <person name="Zhao H."/>
            <person name="Xu D."/>
            <person name="Zhang Y."/>
        </authorList>
    </citation>
    <scope>NUCLEOTIDE SEQUENCE [LARGE SCALE GENOMIC DNA]</scope>
    <source>
        <strain evidence="2">cv. Punajuju</strain>
    </source>
</reference>
<organism evidence="1 2">
    <name type="scientific">Cichorium intybus</name>
    <name type="common">Chicory</name>
    <dbReference type="NCBI Taxonomy" id="13427"/>
    <lineage>
        <taxon>Eukaryota</taxon>
        <taxon>Viridiplantae</taxon>
        <taxon>Streptophyta</taxon>
        <taxon>Embryophyta</taxon>
        <taxon>Tracheophyta</taxon>
        <taxon>Spermatophyta</taxon>
        <taxon>Magnoliopsida</taxon>
        <taxon>eudicotyledons</taxon>
        <taxon>Gunneridae</taxon>
        <taxon>Pentapetalae</taxon>
        <taxon>asterids</taxon>
        <taxon>campanulids</taxon>
        <taxon>Asterales</taxon>
        <taxon>Asteraceae</taxon>
        <taxon>Cichorioideae</taxon>
        <taxon>Cichorieae</taxon>
        <taxon>Cichoriinae</taxon>
        <taxon>Cichorium</taxon>
    </lineage>
</organism>
<dbReference type="EMBL" id="CM042011">
    <property type="protein sequence ID" value="KAI3768169.1"/>
    <property type="molecule type" value="Genomic_DNA"/>
</dbReference>
<sequence>MLFNRTTLLLLPTLLIIFGVFSLWIGDRSTFFSSLDNYRVSLEAKWRGYTLPEAFTYVAKNGSTMIVCAVSQPYLLFLNNWLISIVKQKHHEEVLVIAEDYATLYTVNGWWLSKLQSDQFGKVVDCSSRTVEKEHSALPFQSIKTKFIKNPPSKQNLS</sequence>
<gene>
    <name evidence="1" type="ORF">L2E82_18625</name>
</gene>
<evidence type="ECO:0000313" key="1">
    <source>
        <dbReference type="EMBL" id="KAI3768169.1"/>
    </source>
</evidence>
<protein>
    <submittedName>
        <fullName evidence="1">Uncharacterized protein</fullName>
    </submittedName>
</protein>
<name>A0ACB9FAM8_CICIN</name>
<proteinExistence type="predicted"/>
<keyword evidence="2" id="KW-1185">Reference proteome</keyword>
<evidence type="ECO:0000313" key="2">
    <source>
        <dbReference type="Proteomes" id="UP001055811"/>
    </source>
</evidence>
<dbReference type="Proteomes" id="UP001055811">
    <property type="component" value="Linkage Group LG03"/>
</dbReference>
<reference evidence="1 2" key="2">
    <citation type="journal article" date="2022" name="Mol. Ecol. Resour.">
        <title>The genomes of chicory, endive, great burdock and yacon provide insights into Asteraceae paleo-polyploidization history and plant inulin production.</title>
        <authorList>
            <person name="Fan W."/>
            <person name="Wang S."/>
            <person name="Wang H."/>
            <person name="Wang A."/>
            <person name="Jiang F."/>
            <person name="Liu H."/>
            <person name="Zhao H."/>
            <person name="Xu D."/>
            <person name="Zhang Y."/>
        </authorList>
    </citation>
    <scope>NUCLEOTIDE SEQUENCE [LARGE SCALE GENOMIC DNA]</scope>
    <source>
        <strain evidence="2">cv. Punajuju</strain>
        <tissue evidence="1">Leaves</tissue>
    </source>
</reference>